<feature type="compositionally biased region" description="Basic residues" evidence="2">
    <location>
        <begin position="1"/>
        <end position="10"/>
    </location>
</feature>
<keyword evidence="3" id="KW-0812">Transmembrane</keyword>
<evidence type="ECO:0000256" key="2">
    <source>
        <dbReference type="SAM" id="MobiDB-lite"/>
    </source>
</evidence>
<gene>
    <name evidence="4" type="ORF">H8S17_03645</name>
</gene>
<evidence type="ECO:0000313" key="5">
    <source>
        <dbReference type="Proteomes" id="UP000606720"/>
    </source>
</evidence>
<name>A0A923LM27_9FIRM</name>
<accession>A0A923LM27</accession>
<feature type="compositionally biased region" description="Basic and acidic residues" evidence="2">
    <location>
        <begin position="11"/>
        <end position="21"/>
    </location>
</feature>
<evidence type="ECO:0000256" key="1">
    <source>
        <dbReference type="SAM" id="Coils"/>
    </source>
</evidence>
<dbReference type="RefSeq" id="WP_186866275.1">
    <property type="nucleotide sequence ID" value="NZ_JACOPH010000002.1"/>
</dbReference>
<feature type="region of interest" description="Disordered" evidence="2">
    <location>
        <begin position="1"/>
        <end position="22"/>
    </location>
</feature>
<keyword evidence="5" id="KW-1185">Reference proteome</keyword>
<evidence type="ECO:0000313" key="4">
    <source>
        <dbReference type="EMBL" id="MBC5713312.1"/>
    </source>
</evidence>
<keyword evidence="3" id="KW-0472">Membrane</keyword>
<protein>
    <submittedName>
        <fullName evidence="4">Uncharacterized protein</fullName>
    </submittedName>
</protein>
<dbReference type="AlphaFoldDB" id="A0A923LM27"/>
<proteinExistence type="predicted"/>
<evidence type="ECO:0000256" key="3">
    <source>
        <dbReference type="SAM" id="Phobius"/>
    </source>
</evidence>
<feature type="transmembrane region" description="Helical" evidence="3">
    <location>
        <begin position="204"/>
        <end position="224"/>
    </location>
</feature>
<comment type="caution">
    <text evidence="4">The sequence shown here is derived from an EMBL/GenBank/DDBJ whole genome shotgun (WGS) entry which is preliminary data.</text>
</comment>
<dbReference type="EMBL" id="JACOPH010000002">
    <property type="protein sequence ID" value="MBC5713312.1"/>
    <property type="molecule type" value="Genomic_DNA"/>
</dbReference>
<feature type="coiled-coil region" evidence="1">
    <location>
        <begin position="89"/>
        <end position="119"/>
    </location>
</feature>
<sequence>MGFFKRRKAKKLEAERKKNEGRQAQLEGTFKEDYSGNKKVQHYILDCCEQIIEASKEIEEEKAEYKIVTDYLNDIQILEDLPDEEADAIRGAAENVQKLDRLRDEYQNSEKRISDVQFVQMQQEEDTIPDAIIRLQTNETYQNAVKKDMNYLEGEKTEWYYNKLELLHQQKILKMLSFVLLGVFFASMVILLVLQIGFHTDTTYAWMSVILIAAVGSFCIFIKMSSNQTEIKRSEVNMNHAIVLLNKVKFKYVNVTNAVDYAREKYHVKNAYELKYLWEQYLNEVKEREKFRQTNEDLEYFNTKLVRLLKRYRLYDASVWINQSSALVDKKEMVEVKHNLIVRRQKLRSRIEYNMQNIRERRDEVDRMLRKEHINTPEVRQIINSIDNLSI</sequence>
<keyword evidence="3" id="KW-1133">Transmembrane helix</keyword>
<keyword evidence="1" id="KW-0175">Coiled coil</keyword>
<reference evidence="4" key="1">
    <citation type="submission" date="2020-08" db="EMBL/GenBank/DDBJ databases">
        <title>Genome public.</title>
        <authorList>
            <person name="Liu C."/>
            <person name="Sun Q."/>
        </authorList>
    </citation>
    <scope>NUCLEOTIDE SEQUENCE</scope>
    <source>
        <strain evidence="4">BX1005</strain>
    </source>
</reference>
<dbReference type="Proteomes" id="UP000606720">
    <property type="component" value="Unassembled WGS sequence"/>
</dbReference>
<organism evidence="4 5">
    <name type="scientific">Roseburia zhanii</name>
    <dbReference type="NCBI Taxonomy" id="2763064"/>
    <lineage>
        <taxon>Bacteria</taxon>
        <taxon>Bacillati</taxon>
        <taxon>Bacillota</taxon>
        <taxon>Clostridia</taxon>
        <taxon>Lachnospirales</taxon>
        <taxon>Lachnospiraceae</taxon>
        <taxon>Roseburia</taxon>
    </lineage>
</organism>
<feature type="transmembrane region" description="Helical" evidence="3">
    <location>
        <begin position="176"/>
        <end position="198"/>
    </location>
</feature>